<sequence length="183" mass="20261">MWYGYNPEAEAEAIATAERGGGDGGGVRLDPVPMSPHWSVRFELVWKQLALPTTERLDLAIKYSSLGYSTRLPDAVILWETAGTLITEHEDLLRLVRSIVSGPPRPAVACLTQDTAMLQALLASAAHVREILRLTYVEVGDFVTFKGNFYLAKMERDTPEIRRLMEEGVNSKANELQTATATK</sequence>
<dbReference type="InterPro" id="IPR037383">
    <property type="entry name" value="CCDC87"/>
</dbReference>
<reference evidence="1" key="2">
    <citation type="submission" date="2020-02" db="EMBL/GenBank/DDBJ databases">
        <authorList>
            <person name="Studholme D.J."/>
        </authorList>
    </citation>
    <scope>NUCLEOTIDE SEQUENCE</scope>
    <source>
        <strain evidence="1">00238/432</strain>
    </source>
</reference>
<comment type="caution">
    <text evidence="1">The sequence shown here is derived from an EMBL/GenBank/DDBJ whole genome shotgun (WGS) entry which is preliminary data.</text>
</comment>
<proteinExistence type="predicted"/>
<gene>
    <name evidence="1" type="ORF">G195_001401</name>
</gene>
<dbReference type="PANTHER" id="PTHR16078">
    <property type="entry name" value="COILED-COIL DOMAIN-CONTAINING PROTEIN 87"/>
    <property type="match status" value="1"/>
</dbReference>
<dbReference type="EMBL" id="AOFI03000018">
    <property type="protein sequence ID" value="KAF4324447.1"/>
    <property type="molecule type" value="Genomic_DNA"/>
</dbReference>
<evidence type="ECO:0000313" key="2">
    <source>
        <dbReference type="Proteomes" id="UP000702964"/>
    </source>
</evidence>
<dbReference type="AlphaFoldDB" id="A0A8J4SR63"/>
<name>A0A8J4SR63_9STRA</name>
<dbReference type="PANTHER" id="PTHR16078:SF1">
    <property type="entry name" value="COILED-COIL DOMAIN-CONTAINING PROTEIN 87"/>
    <property type="match status" value="1"/>
</dbReference>
<accession>A0A8J4SR63</accession>
<dbReference type="Proteomes" id="UP000702964">
    <property type="component" value="Unassembled WGS sequence"/>
</dbReference>
<evidence type="ECO:0000313" key="1">
    <source>
        <dbReference type="EMBL" id="KAF4324447.1"/>
    </source>
</evidence>
<protein>
    <submittedName>
        <fullName evidence="1">Uncharacterized protein</fullName>
    </submittedName>
</protein>
<reference evidence="1" key="1">
    <citation type="journal article" date="2015" name="Genom Data">
        <title>Draft genome sequences of Phytophthora kernoviae and Phytophthora ramorum lineage EU2 from Scotland.</title>
        <authorList>
            <person name="Sambles C."/>
            <person name="Schlenzig A."/>
            <person name="O'Neill P."/>
            <person name="Grant M."/>
            <person name="Studholme D.J."/>
        </authorList>
    </citation>
    <scope>NUCLEOTIDE SEQUENCE</scope>
    <source>
        <strain evidence="1">00238/432</strain>
    </source>
</reference>
<organism evidence="1 2">
    <name type="scientific">Phytophthora kernoviae 00238/432</name>
    <dbReference type="NCBI Taxonomy" id="1284355"/>
    <lineage>
        <taxon>Eukaryota</taxon>
        <taxon>Sar</taxon>
        <taxon>Stramenopiles</taxon>
        <taxon>Oomycota</taxon>
        <taxon>Peronosporomycetes</taxon>
        <taxon>Peronosporales</taxon>
        <taxon>Peronosporaceae</taxon>
        <taxon>Phytophthora</taxon>
    </lineage>
</organism>